<feature type="compositionally biased region" description="Polar residues" evidence="1">
    <location>
        <begin position="440"/>
        <end position="463"/>
    </location>
</feature>
<sequence length="695" mass="78357">MADLEFVDQHNMVACLEKTGGNSEFHEIVDFLTSSLIHHALTVSPTIYISYIEQFWNTASSQTVNDEKQIHATVDSKAVVVTEASIRSSLLLNDADGTACLTNEAIFQNLALMGYEGELNKLTFQKALFSPQWKYLIHTILHCLSSKSTSWNEFSTNIASAVICLATNQKFNFSKLIFDGMLRNLDTSKKKFLMYPRFLMVFLNNQIELGEPFNDVYVTPAHTQKVFSNMSRKGVKFSGKVTLLFDFMLVPHQAPEGEGSEQPTEPQPTPSPTQPIIRDQPPGTNGSEEDQVQPSHDSLLSGGPTSDRAKGGITLEELSVLCTNLSNRVLALEASKDAQAAKIIKLKAESRSYKRRGRKNAKPGPTLDDSTFDDLDADHGMDYMDTEEPVNEGRLRVVLIGSRAEVSKTSIEAELTYIGKGKGRKDKTRQASEETACSREISSYQEQTSNKNSTEKPNMTTDKQQVDIKCSAKQKGLLKRLQALTSRNKKELVPIDSAEEENLIKNMNEKATGEDTSNKEKVLEEPDSTKVEVKQEGNTESTKKRPADESSRYIKTFIEIVSKFDRLDFIELHSLVMKRFETSTPKGIDLIIWGSLRTMFEANAEDDLWKNQEEWILKSWNFYYNCGVHILVLEDGTEFYMLAERRYPFTKETLERMLALRLIAESESEAVFDLLRFIQKQINESGSHDGSEKDL</sequence>
<organism evidence="2 3">
    <name type="scientific">Tanacetum coccineum</name>
    <dbReference type="NCBI Taxonomy" id="301880"/>
    <lineage>
        <taxon>Eukaryota</taxon>
        <taxon>Viridiplantae</taxon>
        <taxon>Streptophyta</taxon>
        <taxon>Embryophyta</taxon>
        <taxon>Tracheophyta</taxon>
        <taxon>Spermatophyta</taxon>
        <taxon>Magnoliopsida</taxon>
        <taxon>eudicotyledons</taxon>
        <taxon>Gunneridae</taxon>
        <taxon>Pentapetalae</taxon>
        <taxon>asterids</taxon>
        <taxon>campanulids</taxon>
        <taxon>Asterales</taxon>
        <taxon>Asteraceae</taxon>
        <taxon>Asteroideae</taxon>
        <taxon>Anthemideae</taxon>
        <taxon>Anthemidinae</taxon>
        <taxon>Tanacetum</taxon>
    </lineage>
</organism>
<evidence type="ECO:0000256" key="1">
    <source>
        <dbReference type="SAM" id="MobiDB-lite"/>
    </source>
</evidence>
<dbReference type="Proteomes" id="UP001151760">
    <property type="component" value="Unassembled WGS sequence"/>
</dbReference>
<keyword evidence="3" id="KW-1185">Reference proteome</keyword>
<name>A0ABQ5IXQ9_9ASTR</name>
<feature type="region of interest" description="Disordered" evidence="1">
    <location>
        <begin position="421"/>
        <end position="465"/>
    </location>
</feature>
<comment type="caution">
    <text evidence="2">The sequence shown here is derived from an EMBL/GenBank/DDBJ whole genome shotgun (WGS) entry which is preliminary data.</text>
</comment>
<protein>
    <submittedName>
        <fullName evidence="2">Uncharacterized protein</fullName>
    </submittedName>
</protein>
<feature type="region of interest" description="Disordered" evidence="1">
    <location>
        <begin position="254"/>
        <end position="310"/>
    </location>
</feature>
<evidence type="ECO:0000313" key="2">
    <source>
        <dbReference type="EMBL" id="GJU05018.1"/>
    </source>
</evidence>
<gene>
    <name evidence="2" type="ORF">Tco_1121448</name>
</gene>
<feature type="compositionally biased region" description="Polar residues" evidence="1">
    <location>
        <begin position="282"/>
        <end position="298"/>
    </location>
</feature>
<accession>A0ABQ5IXQ9</accession>
<reference evidence="2" key="2">
    <citation type="submission" date="2022-01" db="EMBL/GenBank/DDBJ databases">
        <authorList>
            <person name="Yamashiro T."/>
            <person name="Shiraishi A."/>
            <person name="Satake H."/>
            <person name="Nakayama K."/>
        </authorList>
    </citation>
    <scope>NUCLEOTIDE SEQUENCE</scope>
</reference>
<reference evidence="2" key="1">
    <citation type="journal article" date="2022" name="Int. J. Mol. Sci.">
        <title>Draft Genome of Tanacetum Coccineum: Genomic Comparison of Closely Related Tanacetum-Family Plants.</title>
        <authorList>
            <person name="Yamashiro T."/>
            <person name="Shiraishi A."/>
            <person name="Nakayama K."/>
            <person name="Satake H."/>
        </authorList>
    </citation>
    <scope>NUCLEOTIDE SEQUENCE</scope>
</reference>
<feature type="region of interest" description="Disordered" evidence="1">
    <location>
        <begin position="507"/>
        <end position="547"/>
    </location>
</feature>
<proteinExistence type="predicted"/>
<evidence type="ECO:0000313" key="3">
    <source>
        <dbReference type="Proteomes" id="UP001151760"/>
    </source>
</evidence>
<feature type="region of interest" description="Disordered" evidence="1">
    <location>
        <begin position="352"/>
        <end position="374"/>
    </location>
</feature>
<dbReference type="EMBL" id="BQNB010021307">
    <property type="protein sequence ID" value="GJU05018.1"/>
    <property type="molecule type" value="Genomic_DNA"/>
</dbReference>